<keyword evidence="3" id="KW-1003">Cell membrane</keyword>
<dbReference type="GO" id="GO:0005886">
    <property type="term" value="C:plasma membrane"/>
    <property type="evidence" value="ECO:0007669"/>
    <property type="project" value="UniProtKB-SubCell"/>
</dbReference>
<protein>
    <submittedName>
        <fullName evidence="8">Na+/H+ antiporter subunit E</fullName>
    </submittedName>
</protein>
<comment type="caution">
    <text evidence="8">The sequence shown here is derived from an EMBL/GenBank/DDBJ whole genome shotgun (WGS) entry which is preliminary data.</text>
</comment>
<proteinExistence type="inferred from homology"/>
<dbReference type="InterPro" id="IPR002758">
    <property type="entry name" value="Cation_antiport_E"/>
</dbReference>
<evidence type="ECO:0000256" key="6">
    <source>
        <dbReference type="ARBA" id="ARBA00023136"/>
    </source>
</evidence>
<comment type="subcellular location">
    <subcellularLocation>
        <location evidence="1">Cell membrane</location>
        <topology evidence="1">Multi-pass membrane protein</topology>
    </subcellularLocation>
</comment>
<evidence type="ECO:0000256" key="7">
    <source>
        <dbReference type="SAM" id="Phobius"/>
    </source>
</evidence>
<evidence type="ECO:0000256" key="4">
    <source>
        <dbReference type="ARBA" id="ARBA00022692"/>
    </source>
</evidence>
<keyword evidence="6 7" id="KW-0472">Membrane</keyword>
<evidence type="ECO:0000256" key="5">
    <source>
        <dbReference type="ARBA" id="ARBA00022989"/>
    </source>
</evidence>
<evidence type="ECO:0000313" key="9">
    <source>
        <dbReference type="Proteomes" id="UP000640333"/>
    </source>
</evidence>
<dbReference type="Proteomes" id="UP000640333">
    <property type="component" value="Unassembled WGS sequence"/>
</dbReference>
<keyword evidence="5 7" id="KW-1133">Transmembrane helix</keyword>
<dbReference type="RefSeq" id="WP_193953226.1">
    <property type="nucleotide sequence ID" value="NZ_JADEYS010000009.1"/>
</dbReference>
<evidence type="ECO:0000256" key="3">
    <source>
        <dbReference type="ARBA" id="ARBA00022475"/>
    </source>
</evidence>
<evidence type="ECO:0000256" key="1">
    <source>
        <dbReference type="ARBA" id="ARBA00004651"/>
    </source>
</evidence>
<dbReference type="GO" id="GO:0008324">
    <property type="term" value="F:monoatomic cation transmembrane transporter activity"/>
    <property type="evidence" value="ECO:0007669"/>
    <property type="project" value="InterPro"/>
</dbReference>
<dbReference type="AlphaFoldDB" id="A0A8J7FCR7"/>
<name>A0A8J7FCR7_9GAMM</name>
<accession>A0A8J7FCR7</accession>
<feature type="transmembrane region" description="Helical" evidence="7">
    <location>
        <begin position="49"/>
        <end position="66"/>
    </location>
</feature>
<evidence type="ECO:0000256" key="2">
    <source>
        <dbReference type="ARBA" id="ARBA00006228"/>
    </source>
</evidence>
<evidence type="ECO:0000313" key="8">
    <source>
        <dbReference type="EMBL" id="MBE9397672.1"/>
    </source>
</evidence>
<gene>
    <name evidence="8" type="ORF">IOQ59_10405</name>
</gene>
<dbReference type="EMBL" id="JADEYS010000009">
    <property type="protein sequence ID" value="MBE9397672.1"/>
    <property type="molecule type" value="Genomic_DNA"/>
</dbReference>
<keyword evidence="9" id="KW-1185">Reference proteome</keyword>
<sequence>MAEVLTARDSGWLKTVYNYNKMDRYYMHVVKWALVLSIFWLLLSGFIQPLLLSFGVISVVVVLFTLKRMDKVENEPGQIGTSLRLIRYTPWLIGQIFSSGFHVTKLIWGSPDKVSPAIAKISAKDIPPSSRVLYANSITLTPGTLSVDLEEGEVTVHALQESSITELEEGQMEKKITAIWGENK</sequence>
<organism evidence="8 9">
    <name type="scientific">Pontibacterium sinense</name>
    <dbReference type="NCBI Taxonomy" id="2781979"/>
    <lineage>
        <taxon>Bacteria</taxon>
        <taxon>Pseudomonadati</taxon>
        <taxon>Pseudomonadota</taxon>
        <taxon>Gammaproteobacteria</taxon>
        <taxon>Oceanospirillales</taxon>
        <taxon>Oceanospirillaceae</taxon>
        <taxon>Pontibacterium</taxon>
    </lineage>
</organism>
<feature type="transmembrane region" description="Helical" evidence="7">
    <location>
        <begin position="25"/>
        <end position="43"/>
    </location>
</feature>
<comment type="similarity">
    <text evidence="2">Belongs to the CPA3 antiporters (TC 2.A.63) subunit E family.</text>
</comment>
<reference evidence="8" key="1">
    <citation type="submission" date="2020-10" db="EMBL/GenBank/DDBJ databases">
        <title>Bacterium isolated from coastal waters sediment.</title>
        <authorList>
            <person name="Chen R.-J."/>
            <person name="Lu D.-C."/>
            <person name="Zhu K.-L."/>
            <person name="Du Z.-J."/>
        </authorList>
    </citation>
    <scope>NUCLEOTIDE SEQUENCE</scope>
    <source>
        <strain evidence="8">N1Y112</strain>
    </source>
</reference>
<dbReference type="PANTHER" id="PTHR34584">
    <property type="entry name" value="NA(+)/H(+) ANTIPORTER SUBUNIT E1"/>
    <property type="match status" value="1"/>
</dbReference>
<dbReference type="PANTHER" id="PTHR34584:SF1">
    <property type="entry name" value="NA(+)_H(+) ANTIPORTER SUBUNIT E1"/>
    <property type="match status" value="1"/>
</dbReference>
<dbReference type="Pfam" id="PF01899">
    <property type="entry name" value="MNHE"/>
    <property type="match status" value="1"/>
</dbReference>
<keyword evidence="4 7" id="KW-0812">Transmembrane</keyword>